<evidence type="ECO:0000256" key="7">
    <source>
        <dbReference type="SAM" id="MobiDB-lite"/>
    </source>
</evidence>
<dbReference type="InterPro" id="IPR000157">
    <property type="entry name" value="TIR_dom"/>
</dbReference>
<evidence type="ECO:0000256" key="4">
    <source>
        <dbReference type="ARBA" id="ARBA00022801"/>
    </source>
</evidence>
<dbReference type="SUPFAM" id="SSF52058">
    <property type="entry name" value="L domain-like"/>
    <property type="match status" value="1"/>
</dbReference>
<keyword evidence="3" id="KW-0677">Repeat</keyword>
<evidence type="ECO:0000313" key="9">
    <source>
        <dbReference type="Proteomes" id="UP000694864"/>
    </source>
</evidence>
<dbReference type="Gene3D" id="3.40.50.300">
    <property type="entry name" value="P-loop containing nucleotide triphosphate hydrolases"/>
    <property type="match status" value="1"/>
</dbReference>
<dbReference type="InterPro" id="IPR011713">
    <property type="entry name" value="Leu-rich_rpt_3"/>
</dbReference>
<evidence type="ECO:0000256" key="3">
    <source>
        <dbReference type="ARBA" id="ARBA00022737"/>
    </source>
</evidence>
<dbReference type="Gene3D" id="3.40.50.10140">
    <property type="entry name" value="Toll/interleukin-1 receptor homology (TIR) domain"/>
    <property type="match status" value="1"/>
</dbReference>
<dbReference type="Pfam" id="PF01582">
    <property type="entry name" value="TIR"/>
    <property type="match status" value="1"/>
</dbReference>
<name>A0ABM0T3X0_CAMSA</name>
<proteinExistence type="predicted"/>
<organism evidence="9 10">
    <name type="scientific">Camelina sativa</name>
    <name type="common">False flax</name>
    <name type="synonym">Myagrum sativum</name>
    <dbReference type="NCBI Taxonomy" id="90675"/>
    <lineage>
        <taxon>Eukaryota</taxon>
        <taxon>Viridiplantae</taxon>
        <taxon>Streptophyta</taxon>
        <taxon>Embryophyta</taxon>
        <taxon>Tracheophyta</taxon>
        <taxon>Spermatophyta</taxon>
        <taxon>Magnoliopsida</taxon>
        <taxon>eudicotyledons</taxon>
        <taxon>Gunneridae</taxon>
        <taxon>Pentapetalae</taxon>
        <taxon>rosids</taxon>
        <taxon>malvids</taxon>
        <taxon>Brassicales</taxon>
        <taxon>Brassicaceae</taxon>
        <taxon>Camelineae</taxon>
        <taxon>Camelina</taxon>
    </lineage>
</organism>
<evidence type="ECO:0000259" key="8">
    <source>
        <dbReference type="PROSITE" id="PS50104"/>
    </source>
</evidence>
<dbReference type="InterPro" id="IPR045344">
    <property type="entry name" value="C-JID"/>
</dbReference>
<dbReference type="Pfam" id="PF00931">
    <property type="entry name" value="NB-ARC"/>
    <property type="match status" value="1"/>
</dbReference>
<protein>
    <recommendedName>
        <fullName evidence="1">ADP-ribosyl cyclase/cyclic ADP-ribose hydrolase</fullName>
        <ecNumber evidence="1">3.2.2.6</ecNumber>
    </recommendedName>
</protein>
<keyword evidence="2" id="KW-0433">Leucine-rich repeat</keyword>
<dbReference type="Proteomes" id="UP000694864">
    <property type="component" value="Chromosome 8"/>
</dbReference>
<dbReference type="SUPFAM" id="SSF52200">
    <property type="entry name" value="Toll/Interleukin receptor TIR domain"/>
    <property type="match status" value="1"/>
</dbReference>
<evidence type="ECO:0000256" key="6">
    <source>
        <dbReference type="ARBA" id="ARBA00047304"/>
    </source>
</evidence>
<dbReference type="RefSeq" id="XP_010420517.1">
    <property type="nucleotide sequence ID" value="XM_010422215.1"/>
</dbReference>
<comment type="catalytic activity">
    <reaction evidence="6">
        <text>NAD(+) + H2O = ADP-D-ribose + nicotinamide + H(+)</text>
        <dbReference type="Rhea" id="RHEA:16301"/>
        <dbReference type="ChEBI" id="CHEBI:15377"/>
        <dbReference type="ChEBI" id="CHEBI:15378"/>
        <dbReference type="ChEBI" id="CHEBI:17154"/>
        <dbReference type="ChEBI" id="CHEBI:57540"/>
        <dbReference type="ChEBI" id="CHEBI:57967"/>
        <dbReference type="EC" id="3.2.2.6"/>
    </reaction>
    <physiologicalReaction direction="left-to-right" evidence="6">
        <dbReference type="Rhea" id="RHEA:16302"/>
    </physiologicalReaction>
</comment>
<dbReference type="Gene3D" id="3.80.10.10">
    <property type="entry name" value="Ribonuclease Inhibitor"/>
    <property type="match status" value="2"/>
</dbReference>
<sequence>MGQQLNVLLERIQGSRIALAIFSPRYTESKWCLKELAKMNERRGKNKLVVIPIFYKVQPVTVKELKGDFGDKFRNLMKYMDEETKEKWKKALEDVSTSTGFVLDEKSDEDEAIERIIENVKGILIRRSEGPPNHPEYLEVSPQRLQKNHESFPGIKHRLKQLEEMLSFDHLPETTRTIGVAGMPGIGKTTLATMLYEKWNKRFLTHVLILDIHETSKEYGLDYLFTLLLQGLLKVENPNIESEAYRDQLHETKVLVVLDNVTNKEQIDALLGKCDWIKKGSKIVITTSDKSLMIQSLVNDTYQVPPLSDKDALKHFIHFAFDDHEGGAPGPGRGNFPKLSKDFVHYTKGNPLTLQMLGAELLGKDETHWGLKLNALLNQHHKSPPGQSISKMLQRVWEGSYDGLSQKEKDTLLDIACFRSLDESYVASLLDSDGSSNIIEDLVNKFMINIYAGKVEMHDTLYMLSKELGRDATATDRKGRHRLWHHDTITDVLTKNKGASNVRSIFLDLSDITREMCFHKNAFASMRDLRYLKIYSTQCPQDCESDIKLTFPEGLHLPLNEMRYLHWLKFPLTEVPQDLTPDHLVDLKLPYSEIERVWEDNKDASKLKWINLNYSKKLNTLAGLGKARNLQELNLEGCTALKALHVDMENMKCLVSLNLRRCTSLESLSKIKLISLKTLILSDCSKLKTFQVISDKLEALYLDGTEIKELPCEIRILQRLVLLNMKGCKKLKRLPESLGELKALEELILFGCIKLEEFPKSGENLSRLEILVLDETSLEEIPEIVSVRHLCLSMNKKISCLPDLIKKFSQLQWLDLKYCKTLTHVPQLPPNLQCLDVRGCSLLKTLAKPLVCSTINSTFIFTYCNELEQDAKEKIVAYAEMKCQLLSSALKLCDKSCVPEIFFSTSFPGCEMPSWFCYNAIGSMVEFELPPHWNHNKLSGMALCVVVSFQNSQNHANLTVKFSCEQNTGEGSSTSITWKIGSLIEHYDEVDPVESEHVIIGYTNCSDFVKPVKGQGPPQCASTKASIEFSVTADTGGEASPRFEVLKSGFSFVFEPEENKVAVPRNDDVKGNTKVITLSNNGCFKDQANGDESPKDQWQTPTYIESSGNVHPR</sequence>
<dbReference type="PANTHER" id="PTHR11017">
    <property type="entry name" value="LEUCINE-RICH REPEAT-CONTAINING PROTEIN"/>
    <property type="match status" value="1"/>
</dbReference>
<dbReference type="InterPro" id="IPR044974">
    <property type="entry name" value="Disease_R_plants"/>
</dbReference>
<dbReference type="InterPro" id="IPR027417">
    <property type="entry name" value="P-loop_NTPase"/>
</dbReference>
<dbReference type="InterPro" id="IPR032675">
    <property type="entry name" value="LRR_dom_sf"/>
</dbReference>
<dbReference type="GeneID" id="104706086"/>
<gene>
    <name evidence="10" type="primary">LOC104706086</name>
</gene>
<feature type="domain" description="TIR" evidence="8">
    <location>
        <begin position="1"/>
        <end position="124"/>
    </location>
</feature>
<dbReference type="SUPFAM" id="SSF52540">
    <property type="entry name" value="P-loop containing nucleoside triphosphate hydrolases"/>
    <property type="match status" value="1"/>
</dbReference>
<reference evidence="10" key="2">
    <citation type="submission" date="2025-08" db="UniProtKB">
        <authorList>
            <consortium name="RefSeq"/>
        </authorList>
    </citation>
    <scope>IDENTIFICATION</scope>
    <source>
        <tissue evidence="10">Leaf</tissue>
    </source>
</reference>
<keyword evidence="4" id="KW-0378">Hydrolase</keyword>
<accession>A0ABM0T3X0</accession>
<keyword evidence="5" id="KW-0520">NAD</keyword>
<dbReference type="EC" id="3.2.2.6" evidence="1"/>
<feature type="region of interest" description="Disordered" evidence="7">
    <location>
        <begin position="1082"/>
        <end position="1113"/>
    </location>
</feature>
<evidence type="ECO:0000256" key="2">
    <source>
        <dbReference type="ARBA" id="ARBA00022614"/>
    </source>
</evidence>
<evidence type="ECO:0000256" key="1">
    <source>
        <dbReference type="ARBA" id="ARBA00011982"/>
    </source>
</evidence>
<dbReference type="InterPro" id="IPR035897">
    <property type="entry name" value="Toll_tir_struct_dom_sf"/>
</dbReference>
<dbReference type="Pfam" id="PF20160">
    <property type="entry name" value="C-JID"/>
    <property type="match status" value="1"/>
</dbReference>
<reference evidence="9" key="1">
    <citation type="journal article" date="2014" name="Nat. Commun.">
        <title>The emerging biofuel crop Camelina sativa retains a highly undifferentiated hexaploid genome structure.</title>
        <authorList>
            <person name="Kagale S."/>
            <person name="Koh C."/>
            <person name="Nixon J."/>
            <person name="Bollina V."/>
            <person name="Clarke W.E."/>
            <person name="Tuteja R."/>
            <person name="Spillane C."/>
            <person name="Robinson S.J."/>
            <person name="Links M.G."/>
            <person name="Clarke C."/>
            <person name="Higgins E.E."/>
            <person name="Huebert T."/>
            <person name="Sharpe A.G."/>
            <person name="Parkin I.A."/>
        </authorList>
    </citation>
    <scope>NUCLEOTIDE SEQUENCE [LARGE SCALE GENOMIC DNA]</scope>
    <source>
        <strain evidence="9">cv. DH55</strain>
    </source>
</reference>
<dbReference type="PROSITE" id="PS50104">
    <property type="entry name" value="TIR"/>
    <property type="match status" value="1"/>
</dbReference>
<dbReference type="PANTHER" id="PTHR11017:SF424">
    <property type="entry name" value="DISEASE RESISTANCE-LIKE PROTEIN CSA1"/>
    <property type="match status" value="1"/>
</dbReference>
<dbReference type="PRINTS" id="PR00364">
    <property type="entry name" value="DISEASERSIST"/>
</dbReference>
<evidence type="ECO:0000313" key="10">
    <source>
        <dbReference type="RefSeq" id="XP_010420517.1"/>
    </source>
</evidence>
<feature type="compositionally biased region" description="Polar residues" evidence="7">
    <location>
        <begin position="1096"/>
        <end position="1113"/>
    </location>
</feature>
<dbReference type="Pfam" id="PF07725">
    <property type="entry name" value="LRR_3"/>
    <property type="match status" value="1"/>
</dbReference>
<evidence type="ECO:0000256" key="5">
    <source>
        <dbReference type="ARBA" id="ARBA00023027"/>
    </source>
</evidence>
<dbReference type="SMART" id="SM00255">
    <property type="entry name" value="TIR"/>
    <property type="match status" value="1"/>
</dbReference>
<keyword evidence="9" id="KW-1185">Reference proteome</keyword>
<dbReference type="InterPro" id="IPR002182">
    <property type="entry name" value="NB-ARC"/>
</dbReference>